<dbReference type="Proteomes" id="UP001488838">
    <property type="component" value="Unassembled WGS sequence"/>
</dbReference>
<comment type="caution">
    <text evidence="2">The sequence shown here is derived from an EMBL/GenBank/DDBJ whole genome shotgun (WGS) entry which is preliminary data.</text>
</comment>
<feature type="domain" description="C2H2-type" evidence="1">
    <location>
        <begin position="9"/>
        <end position="30"/>
    </location>
</feature>
<evidence type="ECO:0000259" key="1">
    <source>
        <dbReference type="PROSITE" id="PS00028"/>
    </source>
</evidence>
<organism evidence="2 3">
    <name type="scientific">Myodes glareolus</name>
    <name type="common">Bank vole</name>
    <name type="synonym">Clethrionomys glareolus</name>
    <dbReference type="NCBI Taxonomy" id="447135"/>
    <lineage>
        <taxon>Eukaryota</taxon>
        <taxon>Metazoa</taxon>
        <taxon>Chordata</taxon>
        <taxon>Craniata</taxon>
        <taxon>Vertebrata</taxon>
        <taxon>Euteleostomi</taxon>
        <taxon>Mammalia</taxon>
        <taxon>Eutheria</taxon>
        <taxon>Euarchontoglires</taxon>
        <taxon>Glires</taxon>
        <taxon>Rodentia</taxon>
        <taxon>Myomorpha</taxon>
        <taxon>Muroidea</taxon>
        <taxon>Cricetidae</taxon>
        <taxon>Arvicolinae</taxon>
        <taxon>Myodes</taxon>
    </lineage>
</organism>
<accession>A0AAW0HAI6</accession>
<keyword evidence="3" id="KW-1185">Reference proteome</keyword>
<evidence type="ECO:0000313" key="3">
    <source>
        <dbReference type="Proteomes" id="UP001488838"/>
    </source>
</evidence>
<reference evidence="2 3" key="1">
    <citation type="journal article" date="2023" name="bioRxiv">
        <title>Conserved and derived expression patterns and positive selection on dental genes reveal complex evolutionary context of ever-growing rodent molars.</title>
        <authorList>
            <person name="Calamari Z.T."/>
            <person name="Song A."/>
            <person name="Cohen E."/>
            <person name="Akter M."/>
            <person name="Roy R.D."/>
            <person name="Hallikas O."/>
            <person name="Christensen M.M."/>
            <person name="Li P."/>
            <person name="Marangoni P."/>
            <person name="Jernvall J."/>
            <person name="Klein O.D."/>
        </authorList>
    </citation>
    <scope>NUCLEOTIDE SEQUENCE [LARGE SCALE GENOMIC DNA]</scope>
    <source>
        <strain evidence="2">V071</strain>
    </source>
</reference>
<evidence type="ECO:0000313" key="2">
    <source>
        <dbReference type="EMBL" id="KAK7798600.1"/>
    </source>
</evidence>
<feature type="non-terminal residue" evidence="2">
    <location>
        <position position="176"/>
    </location>
</feature>
<dbReference type="AlphaFoldDB" id="A0AAW0HAI6"/>
<name>A0AAW0HAI6_MYOGA</name>
<dbReference type="EMBL" id="JBBHLL010000678">
    <property type="protein sequence ID" value="KAK7798600.1"/>
    <property type="molecule type" value="Genomic_DNA"/>
</dbReference>
<dbReference type="InterPro" id="IPR013087">
    <property type="entry name" value="Znf_C2H2_type"/>
</dbReference>
<sequence length="176" mass="19271">MGHVGVPQCTHCLITFTDAKFLEHHMMKEHLEDFTIHKQEAFFILLHLCLLTPLQQGSTNAAIVLPPSPPHEIAALSRLPIGPVLRFYKVPVSNGSRRYEGEGQCEMAPPLPHQEPCLQRLGLLGLLLQGSRVGKVGYQVGPLPAVIGHRAGRAVQSRALKECIQSQKNAPGLLGR</sequence>
<protein>
    <recommendedName>
        <fullName evidence="1">C2H2-type domain-containing protein</fullName>
    </recommendedName>
</protein>
<gene>
    <name evidence="2" type="ORF">U0070_024749</name>
</gene>
<proteinExistence type="predicted"/>
<dbReference type="PROSITE" id="PS00028">
    <property type="entry name" value="ZINC_FINGER_C2H2_1"/>
    <property type="match status" value="1"/>
</dbReference>